<feature type="transmembrane region" description="Helical" evidence="6">
    <location>
        <begin position="296"/>
        <end position="322"/>
    </location>
</feature>
<feature type="transmembrane region" description="Helical" evidence="6">
    <location>
        <begin position="712"/>
        <end position="731"/>
    </location>
</feature>
<dbReference type="PROSITE" id="PS51257">
    <property type="entry name" value="PROKAR_LIPOPROTEIN"/>
    <property type="match status" value="1"/>
</dbReference>
<keyword evidence="4 6" id="KW-1133">Transmembrane helix</keyword>
<accession>A0A6N2TE84</accession>
<evidence type="ECO:0000256" key="5">
    <source>
        <dbReference type="ARBA" id="ARBA00023136"/>
    </source>
</evidence>
<dbReference type="InterPro" id="IPR038766">
    <property type="entry name" value="Membrane_comp_ABC_pdt"/>
</dbReference>
<feature type="transmembrane region" description="Helical" evidence="6">
    <location>
        <begin position="15"/>
        <end position="34"/>
    </location>
</feature>
<dbReference type="AlphaFoldDB" id="A0A6N2TE84"/>
<dbReference type="GO" id="GO:0005886">
    <property type="term" value="C:plasma membrane"/>
    <property type="evidence" value="ECO:0007669"/>
    <property type="project" value="UniProtKB-SubCell"/>
</dbReference>
<evidence type="ECO:0000256" key="3">
    <source>
        <dbReference type="ARBA" id="ARBA00022692"/>
    </source>
</evidence>
<evidence type="ECO:0000259" key="7">
    <source>
        <dbReference type="Pfam" id="PF02687"/>
    </source>
</evidence>
<dbReference type="InterPro" id="IPR003838">
    <property type="entry name" value="ABC3_permease_C"/>
</dbReference>
<feature type="transmembrane region" description="Helical" evidence="6">
    <location>
        <begin position="254"/>
        <end position="275"/>
    </location>
</feature>
<dbReference type="PANTHER" id="PTHR30287:SF1">
    <property type="entry name" value="INNER MEMBRANE PROTEIN"/>
    <property type="match status" value="1"/>
</dbReference>
<comment type="subcellular location">
    <subcellularLocation>
        <location evidence="1">Cell membrane</location>
        <topology evidence="1">Multi-pass membrane protein</topology>
    </subcellularLocation>
</comment>
<evidence type="ECO:0000256" key="4">
    <source>
        <dbReference type="ARBA" id="ARBA00022989"/>
    </source>
</evidence>
<dbReference type="PANTHER" id="PTHR30287">
    <property type="entry name" value="MEMBRANE COMPONENT OF PREDICTED ABC SUPERFAMILY METABOLITE UPTAKE TRANSPORTER"/>
    <property type="match status" value="1"/>
</dbReference>
<feature type="transmembrane region" description="Helical" evidence="6">
    <location>
        <begin position="417"/>
        <end position="437"/>
    </location>
</feature>
<reference evidence="8" key="1">
    <citation type="submission" date="2019-11" db="EMBL/GenBank/DDBJ databases">
        <authorList>
            <person name="Feng L."/>
        </authorList>
    </citation>
    <scope>NUCLEOTIDE SEQUENCE</scope>
    <source>
        <strain evidence="8">AcaccaeLFYP115</strain>
    </source>
</reference>
<proteinExistence type="predicted"/>
<evidence type="ECO:0000313" key="8">
    <source>
        <dbReference type="EMBL" id="VYT03139.1"/>
    </source>
</evidence>
<evidence type="ECO:0000256" key="6">
    <source>
        <dbReference type="SAM" id="Phobius"/>
    </source>
</evidence>
<feature type="domain" description="ABC3 transporter permease C-terminal" evidence="7">
    <location>
        <begin position="627"/>
        <end position="739"/>
    </location>
</feature>
<keyword evidence="2" id="KW-1003">Cell membrane</keyword>
<feature type="transmembrane region" description="Helical" evidence="6">
    <location>
        <begin position="342"/>
        <end position="363"/>
    </location>
</feature>
<keyword evidence="5 6" id="KW-0472">Membrane</keyword>
<keyword evidence="3 6" id="KW-0812">Transmembrane</keyword>
<dbReference type="EMBL" id="CACRSQ010000003">
    <property type="protein sequence ID" value="VYT03139.1"/>
    <property type="molecule type" value="Genomic_DNA"/>
</dbReference>
<feature type="domain" description="ABC3 transporter permease C-terminal" evidence="7">
    <location>
        <begin position="254"/>
        <end position="371"/>
    </location>
</feature>
<dbReference type="Pfam" id="PF02687">
    <property type="entry name" value="FtsX"/>
    <property type="match status" value="2"/>
</dbReference>
<protein>
    <submittedName>
        <fullName evidence="8">FtsX-like permease family protein</fullName>
    </submittedName>
</protein>
<evidence type="ECO:0000256" key="2">
    <source>
        <dbReference type="ARBA" id="ARBA00022475"/>
    </source>
</evidence>
<evidence type="ECO:0000256" key="1">
    <source>
        <dbReference type="ARBA" id="ARBA00004651"/>
    </source>
</evidence>
<organism evidence="8">
    <name type="scientific">Anaerostipes caccae</name>
    <dbReference type="NCBI Taxonomy" id="105841"/>
    <lineage>
        <taxon>Bacteria</taxon>
        <taxon>Bacillati</taxon>
        <taxon>Bacillota</taxon>
        <taxon>Clostridia</taxon>
        <taxon>Lachnospirales</taxon>
        <taxon>Lachnospiraceae</taxon>
        <taxon>Anaerostipes</taxon>
    </lineage>
</organism>
<gene>
    <name evidence="8" type="ORF">ACLFYP115_01372</name>
</gene>
<dbReference type="RefSeq" id="WP_006567024.1">
    <property type="nucleotide sequence ID" value="NZ_BAABZP010000002.1"/>
</dbReference>
<name>A0A6N2TE84_9FIRM</name>
<feature type="transmembrane region" description="Helical" evidence="6">
    <location>
        <begin position="677"/>
        <end position="700"/>
    </location>
</feature>
<sequence length="752" mass="84898">MLIKKTFRDIRKNKVQFLAIFLMMFFGCFLFSGITGEWSGLLSRFDAYINNQKLADQWLYGDSFTKQDIKRLKKDKKIEQAEGRLFIPMSLKGREKTAIDCYAADSNQISRLLIRDGQGFDSRRRGVWLDDLFAKKNGFRTGDTITFVQKGITIKGKILGLVSSPEYIYGAGKDSMVPDHKNNGFAWISPKLVPAAGLPAYNQIVIRTSKSARRENIAGIIYKNRQITTVYAKDHPAVSMITDEIKQHQSIGTVFSMAFLFIALMITSTTMHRMLKNQRTQIGILKALGFTKEKLTVHYLSHTALICVLGTGLGYILGYRVLPDLIYRFLKNMYHLPEWGGSLPAVYAVLPAGCVLICLFISFSVCRTYLKGTAAESLREETQPKYRIRNCMKIPRCLSFSSRWNLRDIGRNRLRSFMTLCGILGCTALLFCAFSLYDTFVSLSDWTFHKQQSYECKITDLPDERGREELLRRTDGEYLQEGTALLIRNGNEHEVSMTVQESASYLKLAESLSQFTDLQNGIAVSKKTADRFGIKKGDTVAWKAAGQDKKICSKVQAVIRTPVSQGITMMRRDYLDRGLKFRPTAVIGKIPENGFGNYEGQCTISLQADLTKNMDVMMEGMVMIIGILVFGAVLLGSVMLYNLGVLSYMERYREFATLKVLGFPDHRIRTVMIQQNVWVCAAGILLGLPAGYGMLCYLLSTVQESMDIPVFIRWTSWLFSAAGTLVLSWMISRIVSRKIPGINMVEALKAKE</sequence>
<feature type="transmembrane region" description="Helical" evidence="6">
    <location>
        <begin position="620"/>
        <end position="643"/>
    </location>
</feature>